<dbReference type="AlphaFoldDB" id="A0A395NHM5"/>
<dbReference type="Gene3D" id="1.10.132.70">
    <property type="match status" value="2"/>
</dbReference>
<comment type="subcellular location">
    <subcellularLocation>
        <location evidence="1">Mitochondrion</location>
    </subcellularLocation>
    <subcellularLocation>
        <location evidence="15">Nucleus</location>
    </subcellularLocation>
    <subcellularLocation>
        <location evidence="15">Chromosome</location>
        <location evidence="15">Telomere</location>
    </subcellularLocation>
</comment>
<evidence type="ECO:0000256" key="15">
    <source>
        <dbReference type="RuleBase" id="RU365061"/>
    </source>
</evidence>
<dbReference type="OrthoDB" id="289721at2759"/>
<comment type="function">
    <text evidence="15">Telomerase is a ribonucleoprotein enzyme essential for the replication of chromosome termini in most eukaryotes. It elongates telomeres. It is a reverse transcriptase that adds simple sequence repeats to chromosome ends by copying a template sequence within the RNA component of the enzyme.</text>
</comment>
<dbReference type="GO" id="GO:0007004">
    <property type="term" value="P:telomere maintenance via telomerase"/>
    <property type="evidence" value="ECO:0007669"/>
    <property type="project" value="TreeGrafter"/>
</dbReference>
<feature type="domain" description="Reverse transcriptase" evidence="17">
    <location>
        <begin position="382"/>
        <end position="715"/>
    </location>
</feature>
<dbReference type="GO" id="GO:0000333">
    <property type="term" value="C:telomerase catalytic core complex"/>
    <property type="evidence" value="ECO:0007669"/>
    <property type="project" value="TreeGrafter"/>
</dbReference>
<dbReference type="SMART" id="SM00975">
    <property type="entry name" value="Telomerase_RBD"/>
    <property type="match status" value="1"/>
</dbReference>
<reference evidence="18 19" key="1">
    <citation type="journal article" date="2018" name="PLoS Pathog.">
        <title>Evolution of structural diversity of trichothecenes, a family of toxins produced by plant pathogenic and entomopathogenic fungi.</title>
        <authorList>
            <person name="Proctor R.H."/>
            <person name="McCormick S.P."/>
            <person name="Kim H.S."/>
            <person name="Cardoza R.E."/>
            <person name="Stanley A.M."/>
            <person name="Lindo L."/>
            <person name="Kelly A."/>
            <person name="Brown D.W."/>
            <person name="Lee T."/>
            <person name="Vaughan M.M."/>
            <person name="Alexander N.J."/>
            <person name="Busman M."/>
            <person name="Gutierrez S."/>
        </authorList>
    </citation>
    <scope>NUCLEOTIDE SEQUENCE [LARGE SCALE GENOMIC DNA]</scope>
    <source>
        <strain evidence="18 19">IBT 40837</strain>
    </source>
</reference>
<comment type="similarity">
    <text evidence="2 15">Belongs to the reverse transcriptase family. Telomerase subfamily.</text>
</comment>
<keyword evidence="6 15" id="KW-0808">Transferase</keyword>
<comment type="caution">
    <text evidence="18">The sequence shown here is derived from an EMBL/GenBank/DDBJ whole genome shotgun (WGS) entry which is preliminary data.</text>
</comment>
<evidence type="ECO:0000313" key="19">
    <source>
        <dbReference type="Proteomes" id="UP000266272"/>
    </source>
</evidence>
<keyword evidence="11 15" id="KW-0695">RNA-directed DNA polymerase</keyword>
<dbReference type="InterPro" id="IPR021891">
    <property type="entry name" value="Telomerase_RBD"/>
</dbReference>
<evidence type="ECO:0000256" key="16">
    <source>
        <dbReference type="SAM" id="MobiDB-lite"/>
    </source>
</evidence>
<dbReference type="GO" id="GO:0070034">
    <property type="term" value="F:telomerase RNA binding"/>
    <property type="evidence" value="ECO:0007669"/>
    <property type="project" value="TreeGrafter"/>
</dbReference>
<evidence type="ECO:0000256" key="14">
    <source>
        <dbReference type="ARBA" id="ARBA00048173"/>
    </source>
</evidence>
<evidence type="ECO:0000259" key="17">
    <source>
        <dbReference type="PROSITE" id="PS50878"/>
    </source>
</evidence>
<evidence type="ECO:0000256" key="12">
    <source>
        <dbReference type="ARBA" id="ARBA00023128"/>
    </source>
</evidence>
<comment type="catalytic activity">
    <reaction evidence="14 15">
        <text>DNA(n) + a 2'-deoxyribonucleoside 5'-triphosphate = DNA(n+1) + diphosphate</text>
        <dbReference type="Rhea" id="RHEA:22508"/>
        <dbReference type="Rhea" id="RHEA-COMP:17339"/>
        <dbReference type="Rhea" id="RHEA-COMP:17340"/>
        <dbReference type="ChEBI" id="CHEBI:33019"/>
        <dbReference type="ChEBI" id="CHEBI:61560"/>
        <dbReference type="ChEBI" id="CHEBI:173112"/>
        <dbReference type="EC" id="2.7.7.49"/>
    </reaction>
</comment>
<dbReference type="InterPro" id="IPR043502">
    <property type="entry name" value="DNA/RNA_pol_sf"/>
</dbReference>
<keyword evidence="13 15" id="KW-0539">Nucleus</keyword>
<evidence type="ECO:0000256" key="5">
    <source>
        <dbReference type="ARBA" id="ARBA00022454"/>
    </source>
</evidence>
<dbReference type="GO" id="GO:0046872">
    <property type="term" value="F:metal ion binding"/>
    <property type="evidence" value="ECO:0007669"/>
    <property type="project" value="UniProtKB-KW"/>
</dbReference>
<dbReference type="GO" id="GO:0003720">
    <property type="term" value="F:telomerase activity"/>
    <property type="evidence" value="ECO:0007669"/>
    <property type="project" value="InterPro"/>
</dbReference>
<keyword evidence="19" id="KW-1185">Reference proteome</keyword>
<dbReference type="PANTHER" id="PTHR12066">
    <property type="entry name" value="TELOMERASE REVERSE TRANSCRIPTASE"/>
    <property type="match status" value="1"/>
</dbReference>
<dbReference type="STRING" id="490622.A0A395NHM5"/>
<evidence type="ECO:0000256" key="4">
    <source>
        <dbReference type="ARBA" id="ARBA00016182"/>
    </source>
</evidence>
<dbReference type="InterPro" id="IPR000477">
    <property type="entry name" value="RT_dom"/>
</dbReference>
<sequence>MIQLLSECSVFLKVDTGLDNYLQITGVPLSELDNKTPDHALKPLVRKPTEITIVRSRIFYAKPSTTAKGLVHAGFKHIHALNRHPYVRGYTGADSESQESIKIQQQNAAHTIKLMMHVFPRQFGLHNVFTSAIDTNQTAQKFHDYTHREDEINKKMGAAQGSAEKTLPNIPKRLKGATRDLVRRLQILHARCSYFELLRHYCPTFLDGPNKKKNGNGNQEPPATSIQGMGQATQAESQTKRHTRRHHADIPALPENKSLVDLACPTACVSAFCQAALSKVIPDGFWGSEKGGQNKTVFLRKVDHFIKLRRFEMISLHEIAQEFKVFDQVPKRISALLSNFYVTESNTHRFQVFYFRHDVWRLIAEPSMSSLKEGMFEEVKLREATRILDSRRLGFSQLRLLPKGTKLRPIMNLRRRQMVDSKRARVLGPSINSLLKPIHTALKFETLTDPSKLGSALFAVGDIYERLKAFKDSLAPGTRRTFYFAKLDVKAAFDTIPQSSVLKLMGSVPSQSRYVISKHAEVKPGERLGLTEGKCTSKPVRRWHSTAMPPGEPSSFLDRLESGLGSKKKNTVFVDSAAFQVHDTRGLLALLSEHVGRNIIKIGKKYYRQKKGIPQGSVLSTFLCNYFYADLEAQHLGFLGGPDSLLLRLVDDFLLITLDKEKAIQFVETMHQGLPEYGVEVGRDKTLVNFDMDVDGEGVRKLPVGDKFPYCGTMIDYSFKYQSHLMFFDTDHNTVKTVLDSLRGAFSETALKMWAYLRCLSASTRLTANLIIGTIKKVVDIAFLILTSKWRKMRFEKYACEIRKAQVIATGYSAFLEVLSRRQTGYGEVIAWLRDETARLAATK</sequence>
<dbReference type="GO" id="GO:0005739">
    <property type="term" value="C:mitochondrion"/>
    <property type="evidence" value="ECO:0007669"/>
    <property type="project" value="UniProtKB-SubCell"/>
</dbReference>
<dbReference type="Gene3D" id="1.10.357.90">
    <property type="match status" value="1"/>
</dbReference>
<organism evidence="18 19">
    <name type="scientific">Trichoderma arundinaceum</name>
    <dbReference type="NCBI Taxonomy" id="490622"/>
    <lineage>
        <taxon>Eukaryota</taxon>
        <taxon>Fungi</taxon>
        <taxon>Dikarya</taxon>
        <taxon>Ascomycota</taxon>
        <taxon>Pezizomycotina</taxon>
        <taxon>Sordariomycetes</taxon>
        <taxon>Hypocreomycetidae</taxon>
        <taxon>Hypocreales</taxon>
        <taxon>Hypocreaceae</taxon>
        <taxon>Trichoderma</taxon>
    </lineage>
</organism>
<evidence type="ECO:0000313" key="18">
    <source>
        <dbReference type="EMBL" id="RFU75293.1"/>
    </source>
</evidence>
<dbReference type="PANTHER" id="PTHR12066:SF0">
    <property type="entry name" value="TELOMERASE REVERSE TRANSCRIPTASE"/>
    <property type="match status" value="1"/>
</dbReference>
<dbReference type="EC" id="2.7.7.49" evidence="3 15"/>
<keyword evidence="12" id="KW-0496">Mitochondrion</keyword>
<accession>A0A395NHM5</accession>
<feature type="region of interest" description="Disordered" evidence="16">
    <location>
        <begin position="208"/>
        <end position="251"/>
    </location>
</feature>
<gene>
    <name evidence="18" type="ORF">TARUN_6977</name>
</gene>
<proteinExistence type="inferred from homology"/>
<dbReference type="EMBL" id="PXOA01000451">
    <property type="protein sequence ID" value="RFU75293.1"/>
    <property type="molecule type" value="Genomic_DNA"/>
</dbReference>
<evidence type="ECO:0000256" key="6">
    <source>
        <dbReference type="ARBA" id="ARBA00022679"/>
    </source>
</evidence>
<evidence type="ECO:0000256" key="8">
    <source>
        <dbReference type="ARBA" id="ARBA00022723"/>
    </source>
</evidence>
<evidence type="ECO:0000256" key="1">
    <source>
        <dbReference type="ARBA" id="ARBA00004173"/>
    </source>
</evidence>
<evidence type="ECO:0000256" key="2">
    <source>
        <dbReference type="ARBA" id="ARBA00008001"/>
    </source>
</evidence>
<evidence type="ECO:0000256" key="13">
    <source>
        <dbReference type="ARBA" id="ARBA00023242"/>
    </source>
</evidence>
<keyword evidence="8 15" id="KW-0479">Metal-binding</keyword>
<dbReference type="GO" id="GO:0000781">
    <property type="term" value="C:chromosome, telomeric region"/>
    <property type="evidence" value="ECO:0007669"/>
    <property type="project" value="UniProtKB-SubCell"/>
</dbReference>
<dbReference type="GO" id="GO:0042162">
    <property type="term" value="F:telomeric DNA binding"/>
    <property type="evidence" value="ECO:0007669"/>
    <property type="project" value="TreeGrafter"/>
</dbReference>
<dbReference type="PRINTS" id="PR01365">
    <property type="entry name" value="TELOMERASERT"/>
</dbReference>
<dbReference type="InterPro" id="IPR003545">
    <property type="entry name" value="Telomerase_RT"/>
</dbReference>
<evidence type="ECO:0000256" key="11">
    <source>
        <dbReference type="ARBA" id="ARBA00022918"/>
    </source>
</evidence>
<feature type="compositionally biased region" description="Polar residues" evidence="16">
    <location>
        <begin position="219"/>
        <end position="237"/>
    </location>
</feature>
<dbReference type="CDD" id="cd01648">
    <property type="entry name" value="TERT"/>
    <property type="match status" value="1"/>
</dbReference>
<keyword evidence="9 15" id="KW-0460">Magnesium</keyword>
<keyword evidence="7 15" id="KW-0548">Nucleotidyltransferase</keyword>
<dbReference type="PROSITE" id="PS50878">
    <property type="entry name" value="RT_POL"/>
    <property type="match status" value="1"/>
</dbReference>
<evidence type="ECO:0000256" key="10">
    <source>
        <dbReference type="ARBA" id="ARBA00022895"/>
    </source>
</evidence>
<evidence type="ECO:0000256" key="7">
    <source>
        <dbReference type="ARBA" id="ARBA00022695"/>
    </source>
</evidence>
<name>A0A395NHM5_TRIAR</name>
<keyword evidence="5 15" id="KW-0158">Chromosome</keyword>
<dbReference type="Proteomes" id="UP000266272">
    <property type="component" value="Unassembled WGS sequence"/>
</dbReference>
<protein>
    <recommendedName>
        <fullName evidence="4 15">Telomerase reverse transcriptase</fullName>
        <ecNumber evidence="3 15">2.7.7.49</ecNumber>
    </recommendedName>
    <alternativeName>
        <fullName evidence="15">Telomerase catalytic subunit</fullName>
    </alternativeName>
</protein>
<dbReference type="Pfam" id="PF00078">
    <property type="entry name" value="RVT_1"/>
    <property type="match status" value="1"/>
</dbReference>
<evidence type="ECO:0000256" key="9">
    <source>
        <dbReference type="ARBA" id="ARBA00022842"/>
    </source>
</evidence>
<dbReference type="Pfam" id="PF12009">
    <property type="entry name" value="Telomerase_RBD"/>
    <property type="match status" value="2"/>
</dbReference>
<keyword evidence="10 15" id="KW-0779">Telomere</keyword>
<evidence type="ECO:0000256" key="3">
    <source>
        <dbReference type="ARBA" id="ARBA00012493"/>
    </source>
</evidence>
<dbReference type="SUPFAM" id="SSF56672">
    <property type="entry name" value="DNA/RNA polymerases"/>
    <property type="match status" value="1"/>
</dbReference>